<evidence type="ECO:0000256" key="1">
    <source>
        <dbReference type="ARBA" id="ARBA00004408"/>
    </source>
</evidence>
<dbReference type="AlphaFoldDB" id="A0A9P1N5U3"/>
<protein>
    <recommendedName>
        <fullName evidence="7">Tudor domain-containing protein</fullName>
    </recommendedName>
</protein>
<dbReference type="GO" id="GO:0003723">
    <property type="term" value="F:RNA binding"/>
    <property type="evidence" value="ECO:0007669"/>
    <property type="project" value="InterPro"/>
</dbReference>
<dbReference type="GO" id="GO:0015030">
    <property type="term" value="C:Cajal body"/>
    <property type="evidence" value="ECO:0007669"/>
    <property type="project" value="UniProtKB-SubCell"/>
</dbReference>
<keyword evidence="9" id="KW-1185">Reference proteome</keyword>
<dbReference type="InterPro" id="IPR010304">
    <property type="entry name" value="SMN_Tudor"/>
</dbReference>
<dbReference type="GO" id="GO:0006397">
    <property type="term" value="P:mRNA processing"/>
    <property type="evidence" value="ECO:0007669"/>
    <property type="project" value="UniProtKB-KW"/>
</dbReference>
<dbReference type="GO" id="GO:0005737">
    <property type="term" value="C:cytoplasm"/>
    <property type="evidence" value="ECO:0007669"/>
    <property type="project" value="InterPro"/>
</dbReference>
<evidence type="ECO:0000259" key="7">
    <source>
        <dbReference type="PROSITE" id="PS50304"/>
    </source>
</evidence>
<keyword evidence="5" id="KW-0539">Nucleus</keyword>
<dbReference type="Gene3D" id="2.30.30.140">
    <property type="match status" value="1"/>
</dbReference>
<feature type="compositionally biased region" description="Basic and acidic residues" evidence="6">
    <location>
        <begin position="261"/>
        <end position="270"/>
    </location>
</feature>
<feature type="compositionally biased region" description="Basic and acidic residues" evidence="6">
    <location>
        <begin position="80"/>
        <end position="91"/>
    </location>
</feature>
<keyword evidence="3" id="KW-0507">mRNA processing</keyword>
<evidence type="ECO:0000256" key="5">
    <source>
        <dbReference type="ARBA" id="ARBA00023242"/>
    </source>
</evidence>
<dbReference type="Proteomes" id="UP001152747">
    <property type="component" value="Unassembled WGS sequence"/>
</dbReference>
<feature type="region of interest" description="Disordered" evidence="6">
    <location>
        <begin position="172"/>
        <end position="375"/>
    </location>
</feature>
<feature type="compositionally biased region" description="Polar residues" evidence="6">
    <location>
        <begin position="172"/>
        <end position="196"/>
    </location>
</feature>
<feature type="compositionally biased region" description="Polar residues" evidence="6">
    <location>
        <begin position="249"/>
        <end position="260"/>
    </location>
</feature>
<keyword evidence="4" id="KW-0508">mRNA splicing</keyword>
<feature type="domain" description="Tudor" evidence="7">
    <location>
        <begin position="374"/>
        <end position="425"/>
    </location>
</feature>
<dbReference type="OrthoDB" id="434939at2759"/>
<dbReference type="SMART" id="SM00333">
    <property type="entry name" value="TUDOR"/>
    <property type="match status" value="1"/>
</dbReference>
<evidence type="ECO:0000256" key="4">
    <source>
        <dbReference type="ARBA" id="ARBA00023187"/>
    </source>
</evidence>
<feature type="compositionally biased region" description="Low complexity" evidence="6">
    <location>
        <begin position="279"/>
        <end position="292"/>
    </location>
</feature>
<comment type="caution">
    <text evidence="8">The sequence shown here is derived from an EMBL/GenBank/DDBJ whole genome shotgun (WGS) entry which is preliminary data.</text>
</comment>
<sequence length="425" mass="48598">MNLQIIGGNVEKLVEKWRIERGGGEKTAKTASLAPKWIPFGKKAKQVQQLDKNFKANQVLPKNEIDETTDFAKNREEVLKNLGDDKKDQKVFSRPNVEVPLPQIQKTVPQNKPKKNTEDNNINKKKQRRGRKNSEDDDTPLPDYVKPGAAPTLFDFIGATTGLEDEIKNIQITRQQNTPRGNRSEPQNFSSGNRNSHGPREKQENPRGNFGNNPRKKRNDQRTSTSGNSENPTSSGFRGNRNDGLGKPNNFQENRQQQQKFPEKKREDQQRGNSSRVENNQQNRNNKAQNYQHQDKYPNRNQNFASNQGSGRSDVAGNQGNRQQGNRQQQQQYGNQQNRDVSNRNTQNQRVAQSHHQPAQSTFNPNQQPPRPSVWQIGSQCMAPWEDGRIYPAQIMNILPNGTCVIRYTEYGNITEIPLDFLMYC</sequence>
<dbReference type="PROSITE" id="PS50304">
    <property type="entry name" value="TUDOR"/>
    <property type="match status" value="1"/>
</dbReference>
<comment type="subcellular location">
    <subcellularLocation>
        <location evidence="1">Nucleus</location>
        <location evidence="1">Cajal body</location>
    </subcellularLocation>
</comment>
<evidence type="ECO:0000256" key="2">
    <source>
        <dbReference type="ARBA" id="ARBA00005371"/>
    </source>
</evidence>
<feature type="compositionally biased region" description="Polar residues" evidence="6">
    <location>
        <begin position="222"/>
        <end position="237"/>
    </location>
</feature>
<comment type="similarity">
    <text evidence="2">Belongs to the SMN family.</text>
</comment>
<dbReference type="GO" id="GO:0008380">
    <property type="term" value="P:RNA splicing"/>
    <property type="evidence" value="ECO:0007669"/>
    <property type="project" value="UniProtKB-KW"/>
</dbReference>
<gene>
    <name evidence="8" type="ORF">CAMP_LOCUS13561</name>
</gene>
<organism evidence="8 9">
    <name type="scientific">Caenorhabditis angaria</name>
    <dbReference type="NCBI Taxonomy" id="860376"/>
    <lineage>
        <taxon>Eukaryota</taxon>
        <taxon>Metazoa</taxon>
        <taxon>Ecdysozoa</taxon>
        <taxon>Nematoda</taxon>
        <taxon>Chromadorea</taxon>
        <taxon>Rhabditida</taxon>
        <taxon>Rhabditina</taxon>
        <taxon>Rhabditomorpha</taxon>
        <taxon>Rhabditoidea</taxon>
        <taxon>Rhabditidae</taxon>
        <taxon>Peloderinae</taxon>
        <taxon>Caenorhabditis</taxon>
    </lineage>
</organism>
<dbReference type="EMBL" id="CANHGI010000005">
    <property type="protein sequence ID" value="CAI5450924.1"/>
    <property type="molecule type" value="Genomic_DNA"/>
</dbReference>
<dbReference type="Pfam" id="PF06003">
    <property type="entry name" value="SMN_Tudor"/>
    <property type="match status" value="1"/>
</dbReference>
<evidence type="ECO:0000256" key="6">
    <source>
        <dbReference type="SAM" id="MobiDB-lite"/>
    </source>
</evidence>
<feature type="compositionally biased region" description="Polar residues" evidence="6">
    <location>
        <begin position="343"/>
        <end position="366"/>
    </location>
</feature>
<feature type="region of interest" description="Disordered" evidence="6">
    <location>
        <begin position="80"/>
        <end position="148"/>
    </location>
</feature>
<feature type="compositionally biased region" description="Polar residues" evidence="6">
    <location>
        <begin position="299"/>
        <end position="311"/>
    </location>
</feature>
<evidence type="ECO:0000256" key="3">
    <source>
        <dbReference type="ARBA" id="ARBA00022664"/>
    </source>
</evidence>
<proteinExistence type="inferred from homology"/>
<reference evidence="8" key="1">
    <citation type="submission" date="2022-11" db="EMBL/GenBank/DDBJ databases">
        <authorList>
            <person name="Kikuchi T."/>
        </authorList>
    </citation>
    <scope>NUCLEOTIDE SEQUENCE</scope>
    <source>
        <strain evidence="8">PS1010</strain>
    </source>
</reference>
<evidence type="ECO:0000313" key="8">
    <source>
        <dbReference type="EMBL" id="CAI5450924.1"/>
    </source>
</evidence>
<dbReference type="SUPFAM" id="SSF63748">
    <property type="entry name" value="Tudor/PWWP/MBT"/>
    <property type="match status" value="1"/>
</dbReference>
<evidence type="ECO:0000313" key="9">
    <source>
        <dbReference type="Proteomes" id="UP001152747"/>
    </source>
</evidence>
<name>A0A9P1N5U3_9PELO</name>
<accession>A0A9P1N5U3</accession>
<dbReference type="InterPro" id="IPR002999">
    <property type="entry name" value="Tudor"/>
</dbReference>
<feature type="compositionally biased region" description="Low complexity" evidence="6">
    <location>
        <begin position="317"/>
        <end position="339"/>
    </location>
</feature>